<dbReference type="Pfam" id="PF00254">
    <property type="entry name" value="FKBP_C"/>
    <property type="match status" value="1"/>
</dbReference>
<keyword evidence="6" id="KW-0143">Chaperone</keyword>
<evidence type="ECO:0000313" key="13">
    <source>
        <dbReference type="Proteomes" id="UP000263486"/>
    </source>
</evidence>
<dbReference type="InterPro" id="IPR001179">
    <property type="entry name" value="PPIase_FKBP_dom"/>
</dbReference>
<evidence type="ECO:0000256" key="4">
    <source>
        <dbReference type="ARBA" id="ARBA00022490"/>
    </source>
</evidence>
<dbReference type="GO" id="GO:0016853">
    <property type="term" value="F:isomerase activity"/>
    <property type="evidence" value="ECO:0007669"/>
    <property type="project" value="UniProtKB-KW"/>
</dbReference>
<evidence type="ECO:0000256" key="7">
    <source>
        <dbReference type="ARBA" id="ARBA00023235"/>
    </source>
</evidence>
<evidence type="ECO:0000256" key="3">
    <source>
        <dbReference type="ARBA" id="ARBA00006577"/>
    </source>
</evidence>
<evidence type="ECO:0000256" key="6">
    <source>
        <dbReference type="ARBA" id="ARBA00023186"/>
    </source>
</evidence>
<dbReference type="EC" id="5.2.1.8" evidence="10"/>
<proteinExistence type="inferred from homology"/>
<sequence>MKIENGKKVTLEFVLRDDKGNLLDKTTKGDELNFTYGDEAVVIGLEEALLGKKAGDKFNVKITPDKGYGEYDENLTIEMAIEDFDGMGLYEGLEFEADTDEGVGVFTIKEVISEEDKVIVDGNHPYAGMTLNFEIKVIKVK</sequence>
<comment type="catalytic activity">
    <reaction evidence="1 9 10">
        <text>[protein]-peptidylproline (omega=180) = [protein]-peptidylproline (omega=0)</text>
        <dbReference type="Rhea" id="RHEA:16237"/>
        <dbReference type="Rhea" id="RHEA-COMP:10747"/>
        <dbReference type="Rhea" id="RHEA-COMP:10748"/>
        <dbReference type="ChEBI" id="CHEBI:83833"/>
        <dbReference type="ChEBI" id="CHEBI:83834"/>
        <dbReference type="EC" id="5.2.1.8"/>
    </reaction>
</comment>
<keyword evidence="13" id="KW-1185">Reference proteome</keyword>
<reference evidence="12 13" key="1">
    <citation type="submission" date="2018-08" db="EMBL/GenBank/DDBJ databases">
        <title>Draft genome sequence of Psychrilyobacter sp. strain SD5 isolated from Black Sea water.</title>
        <authorList>
            <person name="Yadav S."/>
            <person name="Villanueva L."/>
            <person name="Damste J.S.S."/>
        </authorList>
    </citation>
    <scope>NUCLEOTIDE SEQUENCE [LARGE SCALE GENOMIC DNA]</scope>
    <source>
        <strain evidence="12 13">SD5</strain>
    </source>
</reference>
<keyword evidence="4" id="KW-0963">Cytoplasm</keyword>
<keyword evidence="5 9" id="KW-0697">Rotamase</keyword>
<dbReference type="Gene3D" id="3.10.50.40">
    <property type="match status" value="1"/>
</dbReference>
<comment type="similarity">
    <text evidence="3 10">Belongs to the FKBP-type PPIase family.</text>
</comment>
<comment type="function">
    <text evidence="8">Also involved in hydrogenase metallocenter assembly, probably by participating in the nickel insertion step. This function in hydrogenase biosynthesis requires chaperone activity and the presence of the metal-binding domain, but not PPIase activity.</text>
</comment>
<evidence type="ECO:0000256" key="1">
    <source>
        <dbReference type="ARBA" id="ARBA00000971"/>
    </source>
</evidence>
<comment type="subcellular location">
    <subcellularLocation>
        <location evidence="2">Cytoplasm</location>
    </subcellularLocation>
</comment>
<dbReference type="PANTHER" id="PTHR47861">
    <property type="entry name" value="FKBP-TYPE PEPTIDYL-PROLYL CIS-TRANS ISOMERASE SLYD"/>
    <property type="match status" value="1"/>
</dbReference>
<dbReference type="PANTHER" id="PTHR47861:SF3">
    <property type="entry name" value="FKBP-TYPE PEPTIDYL-PROLYL CIS-TRANS ISOMERASE SLYD"/>
    <property type="match status" value="1"/>
</dbReference>
<evidence type="ECO:0000313" key="12">
    <source>
        <dbReference type="EMBL" id="REI42901.1"/>
    </source>
</evidence>
<evidence type="ECO:0000256" key="10">
    <source>
        <dbReference type="RuleBase" id="RU003915"/>
    </source>
</evidence>
<dbReference type="PROSITE" id="PS50059">
    <property type="entry name" value="FKBP_PPIASE"/>
    <property type="match status" value="1"/>
</dbReference>
<dbReference type="InterPro" id="IPR046357">
    <property type="entry name" value="PPIase_dom_sf"/>
</dbReference>
<dbReference type="RefSeq" id="WP_114641133.1">
    <property type="nucleotide sequence ID" value="NZ_JAACIO010000002.1"/>
</dbReference>
<gene>
    <name evidence="12" type="ORF">DYH56_01770</name>
</gene>
<comment type="caution">
    <text evidence="12">The sequence shown here is derived from an EMBL/GenBank/DDBJ whole genome shotgun (WGS) entry which is preliminary data.</text>
</comment>
<evidence type="ECO:0000256" key="5">
    <source>
        <dbReference type="ARBA" id="ARBA00023110"/>
    </source>
</evidence>
<evidence type="ECO:0000259" key="11">
    <source>
        <dbReference type="PROSITE" id="PS50059"/>
    </source>
</evidence>
<organism evidence="12 13">
    <name type="scientific">Psychrilyobacter piezotolerans</name>
    <dbReference type="NCBI Taxonomy" id="2293438"/>
    <lineage>
        <taxon>Bacteria</taxon>
        <taxon>Fusobacteriati</taxon>
        <taxon>Fusobacteriota</taxon>
        <taxon>Fusobacteriia</taxon>
        <taxon>Fusobacteriales</taxon>
        <taxon>Fusobacteriaceae</taxon>
        <taxon>Psychrilyobacter</taxon>
    </lineage>
</organism>
<evidence type="ECO:0000256" key="9">
    <source>
        <dbReference type="PROSITE-ProRule" id="PRU00277"/>
    </source>
</evidence>
<evidence type="ECO:0000256" key="8">
    <source>
        <dbReference type="ARBA" id="ARBA00037071"/>
    </source>
</evidence>
<accession>A0ABX9KKY3</accession>
<evidence type="ECO:0000256" key="2">
    <source>
        <dbReference type="ARBA" id="ARBA00004496"/>
    </source>
</evidence>
<dbReference type="Proteomes" id="UP000263486">
    <property type="component" value="Unassembled WGS sequence"/>
</dbReference>
<dbReference type="SUPFAM" id="SSF54534">
    <property type="entry name" value="FKBP-like"/>
    <property type="match status" value="1"/>
</dbReference>
<name>A0ABX9KKY3_9FUSO</name>
<dbReference type="EMBL" id="QUAJ01000002">
    <property type="protein sequence ID" value="REI42901.1"/>
    <property type="molecule type" value="Genomic_DNA"/>
</dbReference>
<feature type="domain" description="PPIase FKBP-type" evidence="11">
    <location>
        <begin position="6"/>
        <end position="77"/>
    </location>
</feature>
<protein>
    <recommendedName>
        <fullName evidence="10">Peptidyl-prolyl cis-trans isomerase</fullName>
        <ecNumber evidence="10">5.2.1.8</ecNumber>
    </recommendedName>
</protein>
<keyword evidence="7 9" id="KW-0413">Isomerase</keyword>